<gene>
    <name evidence="2" type="ordered locus">RUM_17490</name>
</gene>
<keyword evidence="3" id="KW-1185">Reference proteome</keyword>
<feature type="region of interest" description="Disordered" evidence="1">
    <location>
        <begin position="285"/>
        <end position="307"/>
    </location>
</feature>
<dbReference type="STRING" id="213810.RUM_17490"/>
<dbReference type="Proteomes" id="UP000007054">
    <property type="component" value="Chromosome"/>
</dbReference>
<dbReference type="RefSeq" id="WP_015558721.1">
    <property type="nucleotide sequence ID" value="NC_021039.1"/>
</dbReference>
<evidence type="ECO:0000256" key="1">
    <source>
        <dbReference type="SAM" id="MobiDB-lite"/>
    </source>
</evidence>
<dbReference type="BioCyc" id="RCHA213810:RUM_RS08500-MONOMER"/>
<evidence type="ECO:0000313" key="2">
    <source>
        <dbReference type="EMBL" id="CBL17815.1"/>
    </source>
</evidence>
<proteinExistence type="predicted"/>
<protein>
    <submittedName>
        <fullName evidence="2">Phage minor capsid protein 2</fullName>
    </submittedName>
</protein>
<dbReference type="PATRIC" id="fig|213810.4.peg.1622"/>
<sequence>MSKSENELQTLIDLIKESRIALVRLIVAAKGTGSKTYYATILRQLEGILNGIQRETGRYINTAIPAAYQRALMETYEYFKRNGLRMRNPEAFAQLHQDAIHELVREMQYNIQNGISQIGRRVMRYLDVERDQSLRQAGLKASAQKALTGTTTREAQAQLMQELTDKDFVSVQYGSGKRAYQVPLETYTEMVARSTTREAGNLAREKQLSANGYDLVKMTEHYPTCPVCAALQCRVYSISGEDPRFPPLSRAFSSGYKNVHPNCRHVITPWIEELQSPEEIQEAMRKSTEPFDDPRSQEERALYSKQQADNRRLRADLYQYERYKARLGADAPKSFGAFRRIKKQNGAKWIELQKAYESDKVAT</sequence>
<accession>D4LDX0</accession>
<evidence type="ECO:0000313" key="3">
    <source>
        <dbReference type="Proteomes" id="UP000007054"/>
    </source>
</evidence>
<name>D4LDX0_RUMC1</name>
<dbReference type="HOGENOM" id="CLU_762652_0_0_9"/>
<organism evidence="2 3">
    <name type="scientific">Ruminococcus champanellensis (strain DSM 18848 / JCM 17042 / KCTC 15320 / 18P13)</name>
    <dbReference type="NCBI Taxonomy" id="213810"/>
    <lineage>
        <taxon>Bacteria</taxon>
        <taxon>Bacillati</taxon>
        <taxon>Bacillota</taxon>
        <taxon>Clostridia</taxon>
        <taxon>Eubacteriales</taxon>
        <taxon>Oscillospiraceae</taxon>
        <taxon>Ruminococcus</taxon>
    </lineage>
</organism>
<dbReference type="Pfam" id="PF06152">
    <property type="entry name" value="Phage_min_cap2"/>
    <property type="match status" value="1"/>
</dbReference>
<reference evidence="2" key="2">
    <citation type="submission" date="2010-03" db="EMBL/GenBank/DDBJ databases">
        <authorList>
            <person name="Pajon A."/>
        </authorList>
    </citation>
    <scope>NUCLEOTIDE SEQUENCE</scope>
    <source>
        <strain evidence="2">Type strain: 18P13</strain>
    </source>
</reference>
<dbReference type="KEGG" id="rch:RUM_17490"/>
<dbReference type="EMBL" id="FP929052">
    <property type="protein sequence ID" value="CBL17815.1"/>
    <property type="molecule type" value="Genomic_DNA"/>
</dbReference>
<reference evidence="2" key="1">
    <citation type="submission" date="2010-03" db="EMBL/GenBank/DDBJ databases">
        <title>The genome sequence of Ruminococcus sp. 18P13.</title>
        <authorList>
            <consortium name="metaHIT consortium -- http://www.metahit.eu/"/>
            <person name="Pajon A."/>
            <person name="Turner K."/>
            <person name="Parkhill J."/>
            <person name="Bernalier A."/>
        </authorList>
    </citation>
    <scope>NUCLEOTIDE SEQUENCE [LARGE SCALE GENOMIC DNA]</scope>
    <source>
        <strain evidence="2">Type strain: 18P13</strain>
    </source>
</reference>
<dbReference type="InterPro" id="IPR009319">
    <property type="entry name" value="Phage_A118_VSP1"/>
</dbReference>
<dbReference type="GeneID" id="83156442"/>
<dbReference type="GO" id="GO:0005198">
    <property type="term" value="F:structural molecule activity"/>
    <property type="evidence" value="ECO:0007669"/>
    <property type="project" value="InterPro"/>
</dbReference>
<dbReference type="AlphaFoldDB" id="D4LDX0"/>